<dbReference type="Gene3D" id="3.90.245.10">
    <property type="entry name" value="Ribonucleoside hydrolase-like"/>
    <property type="match status" value="1"/>
</dbReference>
<dbReference type="AlphaFoldDB" id="A0A9X3FB18"/>
<evidence type="ECO:0000313" key="3">
    <source>
        <dbReference type="EMBL" id="MCY1721946.1"/>
    </source>
</evidence>
<dbReference type="Pfam" id="PF07632">
    <property type="entry name" value="Sde182_NH-like"/>
    <property type="match status" value="1"/>
</dbReference>
<protein>
    <submittedName>
        <fullName evidence="3">DUF1593 domain-containing protein</fullName>
    </submittedName>
</protein>
<dbReference type="InterPro" id="IPR013783">
    <property type="entry name" value="Ig-like_fold"/>
</dbReference>
<name>A0A9X3FB18_9BACT</name>
<proteinExistence type="predicted"/>
<dbReference type="InterPro" id="IPR036452">
    <property type="entry name" value="Ribo_hydro-like"/>
</dbReference>
<organism evidence="3 4">
    <name type="scientific">Draconibacterium aestuarii</name>
    <dbReference type="NCBI Taxonomy" id="2998507"/>
    <lineage>
        <taxon>Bacteria</taxon>
        <taxon>Pseudomonadati</taxon>
        <taxon>Bacteroidota</taxon>
        <taxon>Bacteroidia</taxon>
        <taxon>Marinilabiliales</taxon>
        <taxon>Prolixibacteraceae</taxon>
        <taxon>Draconibacterium</taxon>
    </lineage>
</organism>
<dbReference type="GO" id="GO:0016799">
    <property type="term" value="F:hydrolase activity, hydrolyzing N-glycosyl compounds"/>
    <property type="evidence" value="ECO:0007669"/>
    <property type="project" value="InterPro"/>
</dbReference>
<sequence length="500" mass="57694">MEKTISLYLISFLLVFPVFNFHTEAQQKPRTIVTTDGEVDDMDSFIRFLLYTNELDVEGLVYSSSMWHYKGDGKGTLFTSEMDMTKRMYGAKTDLRWCGTTWMQEMIDKYASVYPSLVKHDPNYPTPEYLKSIIRVGNIDFEGEMEKITEGSEFIKNSLLDDDDQPVYVQIWGGTNTLARALKSIEEEYKGKLGWEDVYKKVSAKTFIYTILDQDATYRKYIAPNWPEVRVVYNASQFWCFAYAWPRVEPENLRKYLRGAWFSENIKFGHGPLMDNYFLWGDGQKIEGDTEHTHGNLEEAKKNGRDQYDFISEGDSPSYLYLLNFGLQKFDDPTYGGLGGRFKQSAENPLRWEDGMDVTDFNPATNKQDPMYSQTRWFKVLQNDFATRADWCVQNYENANHPPLVEVDKNEISASAGDTVKLTSSASDPDEDELNYKWWNYKEAGTYPVEVTVSSPTSKATEFTVPDDAITGQTIHLILEVEDTGEPVLNRFQRIVIEIK</sequence>
<evidence type="ECO:0000259" key="1">
    <source>
        <dbReference type="Pfam" id="PF07632"/>
    </source>
</evidence>
<feature type="domain" description="Cellulose-binding Sde182 C-terminal" evidence="2">
    <location>
        <begin position="419"/>
        <end position="499"/>
    </location>
</feature>
<dbReference type="Gene3D" id="2.60.40.10">
    <property type="entry name" value="Immunoglobulins"/>
    <property type="match status" value="1"/>
</dbReference>
<dbReference type="InterPro" id="IPR011483">
    <property type="entry name" value="Sde182_NH-like"/>
</dbReference>
<dbReference type="RefSeq" id="WP_343334276.1">
    <property type="nucleotide sequence ID" value="NZ_JAPOHD010000030.1"/>
</dbReference>
<comment type="caution">
    <text evidence="3">The sequence shown here is derived from an EMBL/GenBank/DDBJ whole genome shotgun (WGS) entry which is preliminary data.</text>
</comment>
<dbReference type="EMBL" id="JAPOHD010000030">
    <property type="protein sequence ID" value="MCY1721946.1"/>
    <property type="molecule type" value="Genomic_DNA"/>
</dbReference>
<accession>A0A9X3FB18</accession>
<dbReference type="Proteomes" id="UP001145087">
    <property type="component" value="Unassembled WGS sequence"/>
</dbReference>
<dbReference type="Pfam" id="PF21027">
    <property type="entry name" value="Sde0182_C"/>
    <property type="match status" value="1"/>
</dbReference>
<keyword evidence="4" id="KW-1185">Reference proteome</keyword>
<reference evidence="3" key="1">
    <citation type="submission" date="2022-11" db="EMBL/GenBank/DDBJ databases">
        <title>Marilongibacter aestuarii gen. nov., sp. nov., isolated from tidal flat sediment.</title>
        <authorList>
            <person name="Jiayan W."/>
        </authorList>
    </citation>
    <scope>NUCLEOTIDE SEQUENCE</scope>
    <source>
        <strain evidence="3">Z1-6</strain>
    </source>
</reference>
<gene>
    <name evidence="3" type="ORF">OU798_16450</name>
</gene>
<evidence type="ECO:0000259" key="2">
    <source>
        <dbReference type="Pfam" id="PF21027"/>
    </source>
</evidence>
<feature type="domain" description="Cellulose-binding Sde182 nucleoside hydrolase-like" evidence="1">
    <location>
        <begin position="30"/>
        <end position="342"/>
    </location>
</feature>
<dbReference type="InterPro" id="IPR048527">
    <property type="entry name" value="Sde182_C"/>
</dbReference>
<evidence type="ECO:0000313" key="4">
    <source>
        <dbReference type="Proteomes" id="UP001145087"/>
    </source>
</evidence>